<name>A0A7C3UB26_9EURY</name>
<dbReference type="AlphaFoldDB" id="A0A7C3UB26"/>
<feature type="domain" description="Xylose isomerase-like TIM barrel" evidence="1">
    <location>
        <begin position="20"/>
        <end position="256"/>
    </location>
</feature>
<sequence>MILFSTMFLYEYPLDRIIKAVELSGCDGLEFWVETPDFWIDKRIERLYEIKEHIGAIHGAILDLNPCSVNQHVVEATMKENLFAVNIASKLNRILTIHAGKRSALRKPVEEDHEALQRYFRVLKKYSEIKNAKILLENSEPLINYLCKDYEEVIGYAKKFGFGITLDINHAMKNGDLWKYLDSVELIKNLHVSSYDKNGRHTTARNDERVKKFLLEIKDTGYEGLITIELDDLSYGEMTYEDKVEELKKEREFLEKFI</sequence>
<comment type="caution">
    <text evidence="2">The sequence shown here is derived from an EMBL/GenBank/DDBJ whole genome shotgun (WGS) entry which is preliminary data.</text>
</comment>
<dbReference type="EMBL" id="DTAK01000047">
    <property type="protein sequence ID" value="HGU59770.1"/>
    <property type="molecule type" value="Genomic_DNA"/>
</dbReference>
<accession>A0A7C3UB26</accession>
<proteinExistence type="predicted"/>
<dbReference type="GO" id="GO:0016853">
    <property type="term" value="F:isomerase activity"/>
    <property type="evidence" value="ECO:0007669"/>
    <property type="project" value="UniProtKB-KW"/>
</dbReference>
<reference evidence="2" key="1">
    <citation type="journal article" date="2020" name="mSystems">
        <title>Genome- and Community-Level Interaction Insights into Carbon Utilization and Element Cycling Functions of Hydrothermarchaeota in Hydrothermal Sediment.</title>
        <authorList>
            <person name="Zhou Z."/>
            <person name="Liu Y."/>
            <person name="Xu W."/>
            <person name="Pan J."/>
            <person name="Luo Z.H."/>
            <person name="Li M."/>
        </authorList>
    </citation>
    <scope>NUCLEOTIDE SEQUENCE [LARGE SCALE GENOMIC DNA]</scope>
    <source>
        <strain evidence="3">SpSt-62</strain>
        <strain evidence="2">SpSt-97</strain>
    </source>
</reference>
<dbReference type="InterPro" id="IPR013022">
    <property type="entry name" value="Xyl_isomerase-like_TIM-brl"/>
</dbReference>
<organism evidence="2">
    <name type="scientific">Geoglobus ahangari</name>
    <dbReference type="NCBI Taxonomy" id="113653"/>
    <lineage>
        <taxon>Archaea</taxon>
        <taxon>Methanobacteriati</taxon>
        <taxon>Methanobacteriota</taxon>
        <taxon>Archaeoglobi</taxon>
        <taxon>Archaeoglobales</taxon>
        <taxon>Archaeoglobaceae</taxon>
        <taxon>Geoglobus</taxon>
    </lineage>
</organism>
<evidence type="ECO:0000259" key="1">
    <source>
        <dbReference type="Pfam" id="PF01261"/>
    </source>
</evidence>
<evidence type="ECO:0000313" key="3">
    <source>
        <dbReference type="EMBL" id="HGU59770.1"/>
    </source>
</evidence>
<dbReference type="InterPro" id="IPR036237">
    <property type="entry name" value="Xyl_isomerase-like_sf"/>
</dbReference>
<protein>
    <submittedName>
        <fullName evidence="2">Sugar phosphate isomerase/epimerase</fullName>
    </submittedName>
</protein>
<evidence type="ECO:0000313" key="2">
    <source>
        <dbReference type="EMBL" id="HGE65689.1"/>
    </source>
</evidence>
<dbReference type="Pfam" id="PF01261">
    <property type="entry name" value="AP_endonuc_2"/>
    <property type="match status" value="1"/>
</dbReference>
<dbReference type="SUPFAM" id="SSF51658">
    <property type="entry name" value="Xylose isomerase-like"/>
    <property type="match status" value="1"/>
</dbReference>
<dbReference type="Gene3D" id="3.20.20.150">
    <property type="entry name" value="Divalent-metal-dependent TIM barrel enzymes"/>
    <property type="match status" value="1"/>
</dbReference>
<dbReference type="EMBL" id="DTPI01000006">
    <property type="protein sequence ID" value="HGE65689.1"/>
    <property type="molecule type" value="Genomic_DNA"/>
</dbReference>
<gene>
    <name evidence="3" type="ORF">ENT89_06450</name>
    <name evidence="2" type="ORF">ENX77_00925</name>
</gene>
<keyword evidence="2" id="KW-0413">Isomerase</keyword>